<dbReference type="GO" id="GO:0046872">
    <property type="term" value="F:metal ion binding"/>
    <property type="evidence" value="ECO:0007669"/>
    <property type="project" value="UniProtKB-KW"/>
</dbReference>
<dbReference type="NCBIfam" id="TIGR00216">
    <property type="entry name" value="ispH_lytB"/>
    <property type="match status" value="1"/>
</dbReference>
<dbReference type="NCBIfam" id="NF009911">
    <property type="entry name" value="PRK13371.1"/>
    <property type="match status" value="1"/>
</dbReference>
<evidence type="ECO:0000256" key="6">
    <source>
        <dbReference type="ARBA" id="ARBA00023014"/>
    </source>
</evidence>
<dbReference type="GO" id="GO:0051539">
    <property type="term" value="F:4 iron, 4 sulfur cluster binding"/>
    <property type="evidence" value="ECO:0007669"/>
    <property type="project" value="UniProtKB-KW"/>
</dbReference>
<comment type="pathway">
    <text evidence="8">Isoprenoid biosynthesis; dimethylallyl diphosphate biosynthesis; dimethylallyl diphosphate from (2E)-4-hydroxy-3-methylbutenyl diphosphate: step 1/1.</text>
</comment>
<evidence type="ECO:0000256" key="3">
    <source>
        <dbReference type="ARBA" id="ARBA00022723"/>
    </source>
</evidence>
<evidence type="ECO:0000313" key="9">
    <source>
        <dbReference type="EMBL" id="PKD42536.1"/>
    </source>
</evidence>
<evidence type="ECO:0000256" key="8">
    <source>
        <dbReference type="ARBA" id="ARBA00046314"/>
    </source>
</evidence>
<dbReference type="Proteomes" id="UP000233398">
    <property type="component" value="Unassembled WGS sequence"/>
</dbReference>
<dbReference type="EMBL" id="PISP01000006">
    <property type="protein sequence ID" value="PKD42536.1"/>
    <property type="molecule type" value="Genomic_DNA"/>
</dbReference>
<protein>
    <submittedName>
        <fullName evidence="9">4-hydroxy-3-methylbut-2-enyl diphosphate reductase</fullName>
    </submittedName>
</protein>
<comment type="pathway">
    <text evidence="7">Isoprenoid biosynthesis; isopentenyl diphosphate biosynthesis via DXP pathway; isopentenyl diphosphate from 1-deoxy-D-xylulose 5-phosphate: step 6/6.</text>
</comment>
<dbReference type="GO" id="GO:0050992">
    <property type="term" value="P:dimethylallyl diphosphate biosynthetic process"/>
    <property type="evidence" value="ECO:0007669"/>
    <property type="project" value="InterPro"/>
</dbReference>
<dbReference type="Gene3D" id="3.40.1010.20">
    <property type="entry name" value="4-hydroxy-3-methylbut-2-enyl diphosphate reductase, catalytic domain"/>
    <property type="match status" value="2"/>
</dbReference>
<evidence type="ECO:0000313" key="10">
    <source>
        <dbReference type="Proteomes" id="UP000233398"/>
    </source>
</evidence>
<dbReference type="InterPro" id="IPR003451">
    <property type="entry name" value="LytB/IspH"/>
</dbReference>
<keyword evidence="5" id="KW-0408">Iron</keyword>
<evidence type="ECO:0000256" key="7">
    <source>
        <dbReference type="ARBA" id="ARBA00046313"/>
    </source>
</evidence>
<keyword evidence="6" id="KW-0411">Iron-sulfur</keyword>
<evidence type="ECO:0000256" key="5">
    <source>
        <dbReference type="ARBA" id="ARBA00023004"/>
    </source>
</evidence>
<evidence type="ECO:0000256" key="2">
    <source>
        <dbReference type="ARBA" id="ARBA00022485"/>
    </source>
</evidence>
<dbReference type="Gene3D" id="3.40.50.11270">
    <property type="match status" value="1"/>
</dbReference>
<accession>A0A2N0VEB6</accession>
<dbReference type="AlphaFoldDB" id="A0A2N0VEB6"/>
<proteinExistence type="predicted"/>
<dbReference type="GO" id="GO:0019288">
    <property type="term" value="P:isopentenyl diphosphate biosynthetic process, methylerythritol 4-phosphate pathway"/>
    <property type="evidence" value="ECO:0007669"/>
    <property type="project" value="InterPro"/>
</dbReference>
<keyword evidence="2" id="KW-0004">4Fe-4S</keyword>
<comment type="cofactor">
    <cofactor evidence="1">
        <name>[4Fe-4S] cluster</name>
        <dbReference type="ChEBI" id="CHEBI:49883"/>
    </cofactor>
</comment>
<dbReference type="RefSeq" id="WP_101074221.1">
    <property type="nucleotide sequence ID" value="NZ_PISP01000006.1"/>
</dbReference>
<dbReference type="OrthoDB" id="9777362at2"/>
<dbReference type="Pfam" id="PF02401">
    <property type="entry name" value="LYTB"/>
    <property type="match status" value="1"/>
</dbReference>
<comment type="caution">
    <text evidence="9">The sequence shown here is derived from an EMBL/GenBank/DDBJ whole genome shotgun (WGS) entry which is preliminary data.</text>
</comment>
<evidence type="ECO:0000256" key="4">
    <source>
        <dbReference type="ARBA" id="ARBA00023002"/>
    </source>
</evidence>
<keyword evidence="3" id="KW-0479">Metal-binding</keyword>
<keyword evidence="4" id="KW-0560">Oxidoreductase</keyword>
<gene>
    <name evidence="9" type="ORF">CWD77_14075</name>
</gene>
<keyword evidence="10" id="KW-1185">Reference proteome</keyword>
<name>A0A2N0VEB6_9BACT</name>
<dbReference type="PANTHER" id="PTHR31619">
    <property type="entry name" value="4-HYDROXY-3-METHYLBUT-2-ENYL DIPHOSPHATE REDUCTASE, CHLOROPLASTIC"/>
    <property type="match status" value="1"/>
</dbReference>
<organism evidence="9 10">
    <name type="scientific">Rhodohalobacter barkolensis</name>
    <dbReference type="NCBI Taxonomy" id="2053187"/>
    <lineage>
        <taxon>Bacteria</taxon>
        <taxon>Pseudomonadati</taxon>
        <taxon>Balneolota</taxon>
        <taxon>Balneolia</taxon>
        <taxon>Balneolales</taxon>
        <taxon>Balneolaceae</taxon>
        <taxon>Rhodohalobacter</taxon>
    </lineage>
</organism>
<dbReference type="PANTHER" id="PTHR31619:SF5">
    <property type="entry name" value="4-HYDROXY-3-METHYLBUT-2-ENYL DIPHOSPHATE REDUCTASE, CHLOROPLASTIC"/>
    <property type="match status" value="1"/>
</dbReference>
<evidence type="ECO:0000256" key="1">
    <source>
        <dbReference type="ARBA" id="ARBA00001966"/>
    </source>
</evidence>
<dbReference type="GO" id="GO:0051745">
    <property type="term" value="F:4-hydroxy-3-methylbut-2-enyl diphosphate reductase activity"/>
    <property type="evidence" value="ECO:0007669"/>
    <property type="project" value="InterPro"/>
</dbReference>
<sequence length="416" mass="47242">MARKEFEIPAIFKSPIIRKVKEANKITDPRKKDLAPTELNFGPVTFLIPRHFGFCYGVENAIDIAYRTVEENPDKNIYLLSEMIHNPTVNEDLQKRGVKFLFDTDGSVRIPIEDLSEDDVVIVPAFGTTIEIGEKLKAKGIDPYQYNTTCPFVEKVWKRGNQLGKKGYSLVVHGKHLHEETRATFSHSADHSPTVVVLNPEEAQILADIMTEKRPIEDFEKYFGHKSTDGFNPLKDLEFFGVINQTTMLATETQQVMEILKKASKERFGEENVANHFADTSDTLCYATNENQSATYALADAKPDIAIVVGGYNSSNTMHLVEILEHHCPTYHIRDAEEFDSSEKTHHFNQWEKEMKETTNWLPKDQDNLKIALTSGASCPDVLVDEVMLKVLSLFDDTKDVEEVIRPFEEKLITEG</sequence>
<dbReference type="CDD" id="cd13944">
    <property type="entry name" value="lytB_ispH"/>
    <property type="match status" value="1"/>
</dbReference>
<reference evidence="9 10" key="1">
    <citation type="submission" date="2017-11" db="EMBL/GenBank/DDBJ databases">
        <title>Rhodohalobacter 15182 sp. nov., isolated from a salt lake.</title>
        <authorList>
            <person name="Han S."/>
        </authorList>
    </citation>
    <scope>NUCLEOTIDE SEQUENCE [LARGE SCALE GENOMIC DNA]</scope>
    <source>
        <strain evidence="9 10">15182</strain>
    </source>
</reference>